<dbReference type="GO" id="GO:0004181">
    <property type="term" value="F:metallocarboxypeptidase activity"/>
    <property type="evidence" value="ECO:0007669"/>
    <property type="project" value="UniProtKB-UniRule"/>
</dbReference>
<keyword evidence="1 2" id="KW-0479">Metal-binding</keyword>
<sequence length="512" mass="55561">MPTRSSPAAVSPSTAYAALERRFARLRAIEDSIAFLHWDQSAVMPAGGASSRADQLATLAGLHHDLLTAPDTAEMIALADPLAEAESAEDGAWRLANLAEITRIHAHAMALPGDLVEALSRAGNACERVWREARPLGDFALVEGPLGQLLGLVRDSAAAKAEALGVAPYDALLDQYEPGGSSARIDGIFDDLEAFLPDFLGRVIERQGAAAEAPAGPFPIPTQQAVGRATMESLGFDFDHGRLDVSLHPFCGGSPQDLRLTTRYDEADFTSALMGVIHETGHALYEQGLPRDRLSQPVGRARGMSVHESQSLLFEMQAGRSRAFISHCAPAWKAAFGGEGEAWRADSLYRHFTRVEPGFIRVDADEVTYPAHVIVRYRLEKALIEGRMALGDLPTAWNDAMERLLGVRPPNDRLGCLQDIHWYDGAWGYFPTYTLGAMTAAQVFDAASRAVPDIGPAIGRGDFTPLLGWLRTHIHAKGCLLSTDALLREATGRPLDASVFKAHLTRRYLEDR</sequence>
<evidence type="ECO:0000256" key="3">
    <source>
        <dbReference type="PIRSR" id="PIRSR006615-2"/>
    </source>
</evidence>
<dbReference type="HOGENOM" id="CLU_032916_1_0_5"/>
<comment type="similarity">
    <text evidence="1">Belongs to the peptidase M32 family.</text>
</comment>
<dbReference type="AlphaFoldDB" id="Q2RPB8"/>
<dbReference type="EnsemblBacteria" id="ABC24027">
    <property type="protein sequence ID" value="ABC24027"/>
    <property type="gene ID" value="Rru_A3232"/>
</dbReference>
<evidence type="ECO:0000313" key="5">
    <source>
        <dbReference type="Proteomes" id="UP000001929"/>
    </source>
</evidence>
<feature type="active site" description="Proton donor/acceptor" evidence="3">
    <location>
        <position position="279"/>
    </location>
</feature>
<dbReference type="CDD" id="cd06460">
    <property type="entry name" value="M32_Taq"/>
    <property type="match status" value="1"/>
</dbReference>
<gene>
    <name evidence="4" type="ordered locus">Rru_A3232</name>
</gene>
<keyword evidence="1" id="KW-0645">Protease</keyword>
<keyword evidence="5" id="KW-1185">Reference proteome</keyword>
<accession>Q2RPB8</accession>
<evidence type="ECO:0000256" key="1">
    <source>
        <dbReference type="PIRNR" id="PIRNR006615"/>
    </source>
</evidence>
<protein>
    <recommendedName>
        <fullName evidence="1">Metal-dependent carboxypeptidase</fullName>
        <ecNumber evidence="1">3.4.17.19</ecNumber>
    </recommendedName>
</protein>
<dbReference type="PATRIC" id="fig|269796.9.peg.3347"/>
<keyword evidence="1 4" id="KW-0121">Carboxypeptidase</keyword>
<dbReference type="Pfam" id="PF02074">
    <property type="entry name" value="Peptidase_M32"/>
    <property type="match status" value="1"/>
</dbReference>
<keyword evidence="1 4" id="KW-0378">Hydrolase</keyword>
<dbReference type="SUPFAM" id="SSF55486">
    <property type="entry name" value="Metalloproteases ('zincins'), catalytic domain"/>
    <property type="match status" value="1"/>
</dbReference>
<evidence type="ECO:0000256" key="2">
    <source>
        <dbReference type="PIRSR" id="PIRSR006615-1"/>
    </source>
</evidence>
<dbReference type="EC" id="3.4.17.19" evidence="1"/>
<comment type="cofactor">
    <cofactor evidence="2">
        <name>Zn(2+)</name>
        <dbReference type="ChEBI" id="CHEBI:29105"/>
    </cofactor>
    <text evidence="2">Binds 1 zinc ion per subunit.</text>
</comment>
<organism evidence="4 5">
    <name type="scientific">Rhodospirillum rubrum (strain ATCC 11170 / ATH 1.1.1 / DSM 467 / LMG 4362 / NCIMB 8255 / S1)</name>
    <dbReference type="NCBI Taxonomy" id="269796"/>
    <lineage>
        <taxon>Bacteria</taxon>
        <taxon>Pseudomonadati</taxon>
        <taxon>Pseudomonadota</taxon>
        <taxon>Alphaproteobacteria</taxon>
        <taxon>Rhodospirillales</taxon>
        <taxon>Rhodospirillaceae</taxon>
        <taxon>Rhodospirillum</taxon>
    </lineage>
</organism>
<dbReference type="PhylomeDB" id="Q2RPB8"/>
<keyword evidence="1" id="KW-0482">Metalloprotease</keyword>
<dbReference type="PANTHER" id="PTHR34217">
    <property type="entry name" value="METAL-DEPENDENT CARBOXYPEPTIDASE"/>
    <property type="match status" value="1"/>
</dbReference>
<dbReference type="Gene3D" id="1.10.1370.30">
    <property type="match status" value="1"/>
</dbReference>
<dbReference type="GO" id="GO:0046872">
    <property type="term" value="F:metal ion binding"/>
    <property type="evidence" value="ECO:0007669"/>
    <property type="project" value="UniProtKB-KW"/>
</dbReference>
<proteinExistence type="inferred from homology"/>
<feature type="binding site" evidence="2">
    <location>
        <position position="282"/>
    </location>
    <ligand>
        <name>Zn(2+)</name>
        <dbReference type="ChEBI" id="CHEBI:29105"/>
        <note>catalytic</note>
    </ligand>
</feature>
<dbReference type="Proteomes" id="UP000001929">
    <property type="component" value="Chromosome"/>
</dbReference>
<evidence type="ECO:0000313" key="4">
    <source>
        <dbReference type="EMBL" id="ABC24027.1"/>
    </source>
</evidence>
<dbReference type="STRING" id="269796.Rru_A3232"/>
<dbReference type="PRINTS" id="PR00998">
    <property type="entry name" value="CRBOXYPTASET"/>
</dbReference>
<feature type="binding site" evidence="2">
    <location>
        <position position="278"/>
    </location>
    <ligand>
        <name>Zn(2+)</name>
        <dbReference type="ChEBI" id="CHEBI:29105"/>
        <note>catalytic</note>
    </ligand>
</feature>
<comment type="function">
    <text evidence="1">Broad specificity carboxypetidase that releases amino acids sequentially from the C-terminus, including neutral, aromatic, polar and basic residues.</text>
</comment>
<name>Q2RPB8_RHORT</name>
<comment type="catalytic activity">
    <reaction evidence="1">
        <text>Release of a C-terminal amino acid with broad specificity, except for -Pro.</text>
        <dbReference type="EC" id="3.4.17.19"/>
    </reaction>
</comment>
<dbReference type="eggNOG" id="COG2317">
    <property type="taxonomic scope" value="Bacteria"/>
</dbReference>
<dbReference type="EMBL" id="CP000230">
    <property type="protein sequence ID" value="ABC24027.1"/>
    <property type="molecule type" value="Genomic_DNA"/>
</dbReference>
<keyword evidence="2" id="KW-0862">Zinc</keyword>
<dbReference type="KEGG" id="rru:Rru_A3232"/>
<dbReference type="PROSITE" id="PS52034">
    <property type="entry name" value="PEPTIDASE_M32"/>
    <property type="match status" value="1"/>
</dbReference>
<reference evidence="4 5" key="1">
    <citation type="journal article" date="2011" name="Stand. Genomic Sci.">
        <title>Complete genome sequence of Rhodospirillum rubrum type strain (S1).</title>
        <authorList>
            <person name="Munk A.C."/>
            <person name="Copeland A."/>
            <person name="Lucas S."/>
            <person name="Lapidus A."/>
            <person name="Del Rio T.G."/>
            <person name="Barry K."/>
            <person name="Detter J.C."/>
            <person name="Hammon N."/>
            <person name="Israni S."/>
            <person name="Pitluck S."/>
            <person name="Brettin T."/>
            <person name="Bruce D."/>
            <person name="Han C."/>
            <person name="Tapia R."/>
            <person name="Gilna P."/>
            <person name="Schmutz J."/>
            <person name="Larimer F."/>
            <person name="Land M."/>
            <person name="Kyrpides N.C."/>
            <person name="Mavromatis K."/>
            <person name="Richardson P."/>
            <person name="Rohde M."/>
            <person name="Goker M."/>
            <person name="Klenk H.P."/>
            <person name="Zhang Y."/>
            <person name="Roberts G.P."/>
            <person name="Reslewic S."/>
            <person name="Schwartz D.C."/>
        </authorList>
    </citation>
    <scope>NUCLEOTIDE SEQUENCE [LARGE SCALE GENOMIC DNA]</scope>
    <source>
        <strain evidence="5">ATCC 11170 / ATH 1.1.1 / DSM 467 / LMG 4362 / NCIMB 8255 / S1</strain>
    </source>
</reference>
<dbReference type="GO" id="GO:0006508">
    <property type="term" value="P:proteolysis"/>
    <property type="evidence" value="ECO:0007669"/>
    <property type="project" value="UniProtKB-UniRule"/>
</dbReference>
<dbReference type="PIRSF" id="PIRSF006615">
    <property type="entry name" value="Zn_crbxpep_Taq"/>
    <property type="match status" value="1"/>
</dbReference>
<dbReference type="RefSeq" id="WP_011390980.1">
    <property type="nucleotide sequence ID" value="NC_007643.1"/>
</dbReference>
<dbReference type="InterPro" id="IPR001333">
    <property type="entry name" value="Peptidase_M32_Taq"/>
</dbReference>
<dbReference type="PANTHER" id="PTHR34217:SF1">
    <property type="entry name" value="CARBOXYPEPTIDASE 1"/>
    <property type="match status" value="1"/>
</dbReference>
<feature type="binding site" evidence="2">
    <location>
        <position position="308"/>
    </location>
    <ligand>
        <name>Zn(2+)</name>
        <dbReference type="ChEBI" id="CHEBI:29105"/>
        <note>catalytic</note>
    </ligand>
</feature>